<comment type="caution">
    <text evidence="1">The sequence shown here is derived from an EMBL/GenBank/DDBJ whole genome shotgun (WGS) entry which is preliminary data.</text>
</comment>
<proteinExistence type="predicted"/>
<protein>
    <submittedName>
        <fullName evidence="1">Uncharacterized protein</fullName>
    </submittedName>
</protein>
<dbReference type="Proteomes" id="UP001556367">
    <property type="component" value="Unassembled WGS sequence"/>
</dbReference>
<gene>
    <name evidence="1" type="ORF">HGRIS_008845</name>
</gene>
<dbReference type="EMBL" id="JASNQZ010000012">
    <property type="protein sequence ID" value="KAL0948711.1"/>
    <property type="molecule type" value="Genomic_DNA"/>
</dbReference>
<organism evidence="1 2">
    <name type="scientific">Hohenbuehelia grisea</name>
    <dbReference type="NCBI Taxonomy" id="104357"/>
    <lineage>
        <taxon>Eukaryota</taxon>
        <taxon>Fungi</taxon>
        <taxon>Dikarya</taxon>
        <taxon>Basidiomycota</taxon>
        <taxon>Agaricomycotina</taxon>
        <taxon>Agaricomycetes</taxon>
        <taxon>Agaricomycetidae</taxon>
        <taxon>Agaricales</taxon>
        <taxon>Pleurotineae</taxon>
        <taxon>Pleurotaceae</taxon>
        <taxon>Hohenbuehelia</taxon>
    </lineage>
</organism>
<evidence type="ECO:0000313" key="1">
    <source>
        <dbReference type="EMBL" id="KAL0948711.1"/>
    </source>
</evidence>
<evidence type="ECO:0000313" key="2">
    <source>
        <dbReference type="Proteomes" id="UP001556367"/>
    </source>
</evidence>
<sequence length="213" mass="24972">MHLLQRAKAQQDAAVTRYRVARTALLSQQTALGKDRAWQVSLKVLQDEDIRGLTSRDMENVATPAERNRAIAADRRRPISWIWLNHRVISEAQNNAALHDSLRVEWCRSRARALRWCEEVELLKEEMRRVLAFFDSESRWWLEQRGHRVGLPILFNSHTGGTTPDLQEGLEAYAARQADIRQRMRNEFARMWNDIPRYLEFYTPFEDSPPTST</sequence>
<keyword evidence="2" id="KW-1185">Reference proteome</keyword>
<accession>A0ABR3IZG7</accession>
<name>A0ABR3IZG7_9AGAR</name>
<reference evidence="2" key="1">
    <citation type="submission" date="2024-06" db="EMBL/GenBank/DDBJ databases">
        <title>Multi-omics analyses provide insights into the biosynthesis of the anticancer antibiotic pleurotin in Hohenbuehelia grisea.</title>
        <authorList>
            <person name="Weaver J.A."/>
            <person name="Alberti F."/>
        </authorList>
    </citation>
    <scope>NUCLEOTIDE SEQUENCE [LARGE SCALE GENOMIC DNA]</scope>
    <source>
        <strain evidence="2">T-177</strain>
    </source>
</reference>